<evidence type="ECO:0000256" key="8">
    <source>
        <dbReference type="SAM" id="Phobius"/>
    </source>
</evidence>
<dbReference type="PANTHER" id="PTHR43057:SF1">
    <property type="entry name" value="ARSENICAL-RESISTANCE PROTEIN 3"/>
    <property type="match status" value="1"/>
</dbReference>
<keyword evidence="5 8" id="KW-0812">Transmembrane</keyword>
<evidence type="ECO:0000313" key="9">
    <source>
        <dbReference type="EMBL" id="MFC0523031.1"/>
    </source>
</evidence>
<protein>
    <submittedName>
        <fullName evidence="9">Arsenic resistance protein</fullName>
    </submittedName>
</protein>
<dbReference type="InterPro" id="IPR004706">
    <property type="entry name" value="Arsenical-R_Acr3"/>
</dbReference>
<dbReference type="PANTHER" id="PTHR43057">
    <property type="entry name" value="ARSENITE EFFLUX TRANSPORTER"/>
    <property type="match status" value="1"/>
</dbReference>
<keyword evidence="6 8" id="KW-1133">Transmembrane helix</keyword>
<feature type="transmembrane region" description="Helical" evidence="8">
    <location>
        <begin position="127"/>
        <end position="147"/>
    </location>
</feature>
<feature type="transmembrane region" description="Helical" evidence="8">
    <location>
        <begin position="167"/>
        <end position="186"/>
    </location>
</feature>
<keyword evidence="10" id="KW-1185">Reference proteome</keyword>
<evidence type="ECO:0000256" key="6">
    <source>
        <dbReference type="ARBA" id="ARBA00022989"/>
    </source>
</evidence>
<accession>A0ABV6LKU6</accession>
<feature type="transmembrane region" description="Helical" evidence="8">
    <location>
        <begin position="198"/>
        <end position="219"/>
    </location>
</feature>
<evidence type="ECO:0000256" key="2">
    <source>
        <dbReference type="ARBA" id="ARBA00010110"/>
    </source>
</evidence>
<gene>
    <name evidence="9" type="ORF">ACFFGV_05410</name>
</gene>
<proteinExistence type="inferred from homology"/>
<evidence type="ECO:0000313" key="10">
    <source>
        <dbReference type="Proteomes" id="UP001589836"/>
    </source>
</evidence>
<dbReference type="InterPro" id="IPR038770">
    <property type="entry name" value="Na+/solute_symporter_sf"/>
</dbReference>
<dbReference type="RefSeq" id="WP_377345566.1">
    <property type="nucleotide sequence ID" value="NZ_JBHLTP010000003.1"/>
</dbReference>
<name>A0ABV6LKU6_9BACI</name>
<evidence type="ECO:0000256" key="1">
    <source>
        <dbReference type="ARBA" id="ARBA00004651"/>
    </source>
</evidence>
<comment type="subcellular location">
    <subcellularLocation>
        <location evidence="1">Cell membrane</location>
        <topology evidence="1">Multi-pass membrane protein</topology>
    </subcellularLocation>
</comment>
<dbReference type="Pfam" id="PF01758">
    <property type="entry name" value="SBF"/>
    <property type="match status" value="1"/>
</dbReference>
<reference evidence="9 10" key="1">
    <citation type="submission" date="2024-09" db="EMBL/GenBank/DDBJ databases">
        <authorList>
            <person name="Sun Q."/>
            <person name="Mori K."/>
        </authorList>
    </citation>
    <scope>NUCLEOTIDE SEQUENCE [LARGE SCALE GENOMIC DNA]</scope>
    <source>
        <strain evidence="9 10">NCAIM B.02529</strain>
    </source>
</reference>
<feature type="transmembrane region" description="Helical" evidence="8">
    <location>
        <begin position="225"/>
        <end position="251"/>
    </location>
</feature>
<dbReference type="EMBL" id="JBHLTP010000003">
    <property type="protein sequence ID" value="MFC0523031.1"/>
    <property type="molecule type" value="Genomic_DNA"/>
</dbReference>
<evidence type="ECO:0000256" key="5">
    <source>
        <dbReference type="ARBA" id="ARBA00022692"/>
    </source>
</evidence>
<organism evidence="9 10">
    <name type="scientific">Pontibacillus salicampi</name>
    <dbReference type="NCBI Taxonomy" id="1449801"/>
    <lineage>
        <taxon>Bacteria</taxon>
        <taxon>Bacillati</taxon>
        <taxon>Bacillota</taxon>
        <taxon>Bacilli</taxon>
        <taxon>Bacillales</taxon>
        <taxon>Bacillaceae</taxon>
        <taxon>Pontibacillus</taxon>
    </lineage>
</organism>
<comment type="similarity">
    <text evidence="2">Belongs to the arsenical resistance-3 (ACR3) (TC 2.A.59) family.</text>
</comment>
<keyword evidence="3" id="KW-0813">Transport</keyword>
<feature type="transmembrane region" description="Helical" evidence="8">
    <location>
        <begin position="69"/>
        <end position="88"/>
    </location>
</feature>
<feature type="transmembrane region" description="Helical" evidence="8">
    <location>
        <begin position="12"/>
        <end position="33"/>
    </location>
</feature>
<feature type="transmembrane region" description="Helical" evidence="8">
    <location>
        <begin position="39"/>
        <end position="57"/>
    </location>
</feature>
<feature type="transmembrane region" description="Helical" evidence="8">
    <location>
        <begin position="100"/>
        <end position="120"/>
    </location>
</feature>
<keyword evidence="4" id="KW-1003">Cell membrane</keyword>
<comment type="caution">
    <text evidence="9">The sequence shown here is derived from an EMBL/GenBank/DDBJ whole genome shotgun (WGS) entry which is preliminary data.</text>
</comment>
<keyword evidence="7 8" id="KW-0472">Membrane</keyword>
<sequence length="319" mass="35516">MMTRSELERNQVWLYVVMMIVAVVFGLLFPGSAVRLESVTSIVIGLLLFSMFSQIPFTSMKKAFRNAAFIKALLVLNFMIVPIVVWVLSQMLTGNTTLLIGFYLVLLTPCIDYVIVFTALGRGDEKLVLVSTPILFVVQMLLLPMYLWLFMGRDALAIVEPLPFIEAFLYLVIIPLGIAVLLQLGAKRITFLTKVSSSSAWLPVPLMALTLFIVVASQIVKLETYLNYILQVLPLYIIFMGIMPFLAKYVAAWFRLEASAGRALIFSGATRNSLVVLPLALSFPDNGDVVAAVIITQTIVELLSELVYIRLVPSIIIRD</sequence>
<dbReference type="Gene3D" id="1.20.1530.20">
    <property type="match status" value="1"/>
</dbReference>
<evidence type="ECO:0000256" key="3">
    <source>
        <dbReference type="ARBA" id="ARBA00022448"/>
    </source>
</evidence>
<dbReference type="Proteomes" id="UP001589836">
    <property type="component" value="Unassembled WGS sequence"/>
</dbReference>
<evidence type="ECO:0000256" key="4">
    <source>
        <dbReference type="ARBA" id="ARBA00022475"/>
    </source>
</evidence>
<evidence type="ECO:0000256" key="7">
    <source>
        <dbReference type="ARBA" id="ARBA00023136"/>
    </source>
</evidence>
<dbReference type="InterPro" id="IPR002657">
    <property type="entry name" value="BilAc:Na_symport/Acr3"/>
</dbReference>